<dbReference type="AlphaFoldDB" id="A0A6J1LRX6"/>
<dbReference type="Pfam" id="PF07368">
    <property type="entry name" value="DUF1487"/>
    <property type="match status" value="1"/>
</dbReference>
<keyword evidence="2" id="KW-1185">Reference proteome</keyword>
<dbReference type="KEGG" id="dhe:111596465"/>
<organism evidence="2 3">
    <name type="scientific">Drosophila hydei</name>
    <name type="common">Fruit fly</name>
    <dbReference type="NCBI Taxonomy" id="7224"/>
    <lineage>
        <taxon>Eukaryota</taxon>
        <taxon>Metazoa</taxon>
        <taxon>Ecdysozoa</taxon>
        <taxon>Arthropoda</taxon>
        <taxon>Hexapoda</taxon>
        <taxon>Insecta</taxon>
        <taxon>Pterygota</taxon>
        <taxon>Neoptera</taxon>
        <taxon>Endopterygota</taxon>
        <taxon>Diptera</taxon>
        <taxon>Brachycera</taxon>
        <taxon>Muscomorpha</taxon>
        <taxon>Ephydroidea</taxon>
        <taxon>Drosophilidae</taxon>
        <taxon>Drosophila</taxon>
    </lineage>
</organism>
<dbReference type="OrthoDB" id="310895at2759"/>
<dbReference type="InterPro" id="IPR009961">
    <property type="entry name" value="DUF1487"/>
</dbReference>
<dbReference type="PANTHER" id="PTHR21644:SF0">
    <property type="entry name" value="AT02555P-RELATED"/>
    <property type="match status" value="1"/>
</dbReference>
<name>A0A6J1LRX6_DROHY</name>
<dbReference type="SUPFAM" id="SSF53720">
    <property type="entry name" value="ALDH-like"/>
    <property type="match status" value="1"/>
</dbReference>
<dbReference type="OMA" id="APCMMVI"/>
<proteinExistence type="predicted"/>
<dbReference type="GO" id="GO:0016491">
    <property type="term" value="F:oxidoreductase activity"/>
    <property type="evidence" value="ECO:0007669"/>
    <property type="project" value="InterPro"/>
</dbReference>
<reference evidence="3" key="1">
    <citation type="submission" date="2025-08" db="UniProtKB">
        <authorList>
            <consortium name="RefSeq"/>
        </authorList>
    </citation>
    <scope>IDENTIFICATION</scope>
    <source>
        <strain evidence="3">15085-1641.00</strain>
        <tissue evidence="3">Whole body</tissue>
    </source>
</reference>
<feature type="region of interest" description="Disordered" evidence="1">
    <location>
        <begin position="47"/>
        <end position="66"/>
    </location>
</feature>
<sequence length="286" mass="32003">MLNSEVEDQHIGFEKIPVTPKPPALISYNMVHKLECKEKRQISLPTAAADQGPSGNSAGAGDPPQVKYEWQSPSMMIVFEGGDLNSARHHLLASLHDPFGKNAVATVLIQESVRDEFNELLVENMHPLDPQVYQHPNYLRSRQKLLQFKAETIVGDPEVVPDHATPVIVCDISHTFFGDEPTGIVTMHTFRTPKDATQVNQKETIKYGAVSIWNEKVASAYEICALLKNEIFMLNCFNVDLTPILPKDDLGPTNDVKVEKGYHYERLTINQKRKIIVFAVGTIFAN</sequence>
<dbReference type="InterPro" id="IPR016161">
    <property type="entry name" value="Ald_DH/histidinol_DH"/>
</dbReference>
<accession>A0A6J1LRX6</accession>
<dbReference type="GeneID" id="111596465"/>
<evidence type="ECO:0000313" key="3">
    <source>
        <dbReference type="RefSeq" id="XP_023166485.1"/>
    </source>
</evidence>
<protein>
    <submittedName>
        <fullName evidence="3">Uncharacterized protein LOC111596465</fullName>
    </submittedName>
</protein>
<evidence type="ECO:0000256" key="1">
    <source>
        <dbReference type="SAM" id="MobiDB-lite"/>
    </source>
</evidence>
<gene>
    <name evidence="3" type="primary">LOC111596465</name>
</gene>
<dbReference type="RefSeq" id="XP_023166485.1">
    <property type="nucleotide sequence ID" value="XM_023310717.2"/>
</dbReference>
<evidence type="ECO:0000313" key="2">
    <source>
        <dbReference type="Proteomes" id="UP000504633"/>
    </source>
</evidence>
<dbReference type="PANTHER" id="PTHR21644">
    <property type="entry name" value="AT02555P-RELATED"/>
    <property type="match status" value="1"/>
</dbReference>
<dbReference type="Proteomes" id="UP000504633">
    <property type="component" value="Unplaced"/>
</dbReference>